<dbReference type="SMART" id="SM00448">
    <property type="entry name" value="REC"/>
    <property type="match status" value="1"/>
</dbReference>
<organism evidence="3 4">
    <name type="scientific">Flavobacterium beibuense F44-8</name>
    <dbReference type="NCBI Taxonomy" id="1406840"/>
    <lineage>
        <taxon>Bacteria</taxon>
        <taxon>Pseudomonadati</taxon>
        <taxon>Bacteroidota</taxon>
        <taxon>Flavobacteriia</taxon>
        <taxon>Flavobacteriales</taxon>
        <taxon>Flavobacteriaceae</taxon>
        <taxon>Flavobacterium</taxon>
    </lineage>
</organism>
<name>A0A0A2LFE9_9FLAO</name>
<comment type="caution">
    <text evidence="3">The sequence shown here is derived from an EMBL/GenBank/DDBJ whole genome shotgun (WGS) entry which is preliminary data.</text>
</comment>
<evidence type="ECO:0000313" key="3">
    <source>
        <dbReference type="EMBL" id="KGO78857.1"/>
    </source>
</evidence>
<dbReference type="InterPro" id="IPR001789">
    <property type="entry name" value="Sig_transdc_resp-reg_receiver"/>
</dbReference>
<dbReference type="PANTHER" id="PTHR44520:SF2">
    <property type="entry name" value="RESPONSE REGULATOR RCP1"/>
    <property type="match status" value="1"/>
</dbReference>
<dbReference type="Proteomes" id="UP000030129">
    <property type="component" value="Unassembled WGS sequence"/>
</dbReference>
<dbReference type="InterPro" id="IPR052893">
    <property type="entry name" value="TCS_response_regulator"/>
</dbReference>
<proteinExistence type="predicted"/>
<evidence type="ECO:0000259" key="2">
    <source>
        <dbReference type="PROSITE" id="PS50110"/>
    </source>
</evidence>
<gene>
    <name evidence="3" type="ORF">Q763_16365</name>
</gene>
<dbReference type="EMBL" id="JRLV01000025">
    <property type="protein sequence ID" value="KGO78857.1"/>
    <property type="molecule type" value="Genomic_DNA"/>
</dbReference>
<keyword evidence="3" id="KW-0418">Kinase</keyword>
<keyword evidence="1" id="KW-0597">Phosphoprotein</keyword>
<dbReference type="InterPro" id="IPR011006">
    <property type="entry name" value="CheY-like_superfamily"/>
</dbReference>
<feature type="domain" description="Response regulatory" evidence="2">
    <location>
        <begin position="6"/>
        <end position="133"/>
    </location>
</feature>
<dbReference type="AlphaFoldDB" id="A0A0A2LFE9"/>
<dbReference type="eggNOG" id="COG0784">
    <property type="taxonomic scope" value="Bacteria"/>
</dbReference>
<dbReference type="SUPFAM" id="SSF52172">
    <property type="entry name" value="CheY-like"/>
    <property type="match status" value="1"/>
</dbReference>
<dbReference type="Gene3D" id="3.40.50.2300">
    <property type="match status" value="1"/>
</dbReference>
<dbReference type="PROSITE" id="PS50110">
    <property type="entry name" value="RESPONSE_REGULATORY"/>
    <property type="match status" value="1"/>
</dbReference>
<keyword evidence="3" id="KW-0808">Transferase</keyword>
<dbReference type="GO" id="GO:0016301">
    <property type="term" value="F:kinase activity"/>
    <property type="evidence" value="ECO:0007669"/>
    <property type="project" value="UniProtKB-KW"/>
</dbReference>
<sequence>MNKDGDIIIIEDDSDDRELLIHIFEELGKEHGYENRLVLIEEAEDLIDFLKSDEANPFIIISDINMPKVNGFDLRNLIFSDAELRRKAIPFIFLTTARNNEKFLQRAYELSIQGYFVKPINYTAYKKLINDIIAYWKNAQIL</sequence>
<reference evidence="3 4" key="1">
    <citation type="submission" date="2013-09" db="EMBL/GenBank/DDBJ databases">
        <authorList>
            <person name="Zeng Z."/>
            <person name="Chen C."/>
        </authorList>
    </citation>
    <scope>NUCLEOTIDE SEQUENCE [LARGE SCALE GENOMIC DNA]</scope>
    <source>
        <strain evidence="3 4">F44-8</strain>
    </source>
</reference>
<accession>A0A0A2LFE9</accession>
<protein>
    <submittedName>
        <fullName evidence="3">Histidine kinase</fullName>
    </submittedName>
</protein>
<dbReference type="GO" id="GO:0000160">
    <property type="term" value="P:phosphorelay signal transduction system"/>
    <property type="evidence" value="ECO:0007669"/>
    <property type="project" value="InterPro"/>
</dbReference>
<feature type="modified residue" description="4-aspartylphosphate" evidence="1">
    <location>
        <position position="63"/>
    </location>
</feature>
<dbReference type="Pfam" id="PF00072">
    <property type="entry name" value="Response_reg"/>
    <property type="match status" value="1"/>
</dbReference>
<evidence type="ECO:0000256" key="1">
    <source>
        <dbReference type="PROSITE-ProRule" id="PRU00169"/>
    </source>
</evidence>
<evidence type="ECO:0000313" key="4">
    <source>
        <dbReference type="Proteomes" id="UP000030129"/>
    </source>
</evidence>
<dbReference type="STRING" id="1406840.Q763_16365"/>
<dbReference type="PANTHER" id="PTHR44520">
    <property type="entry name" value="RESPONSE REGULATOR RCP1-RELATED"/>
    <property type="match status" value="1"/>
</dbReference>
<dbReference type="RefSeq" id="WP_035136043.1">
    <property type="nucleotide sequence ID" value="NZ_JRLV01000025.1"/>
</dbReference>
<keyword evidence="4" id="KW-1185">Reference proteome</keyword>